<accession>A0ABY7ALJ6</accession>
<proteinExistence type="predicted"/>
<dbReference type="PANTHER" id="PTHR10953:SF102">
    <property type="entry name" value="ADENYLYLTRANSFERASE AND SULFURTRANSFERASE MOCS3"/>
    <property type="match status" value="1"/>
</dbReference>
<protein>
    <submittedName>
        <fullName evidence="2">HesA/MoeB/ThiF family protein</fullName>
    </submittedName>
</protein>
<evidence type="ECO:0000313" key="2">
    <source>
        <dbReference type="EMBL" id="WAJ69340.1"/>
    </source>
</evidence>
<organism evidence="2 3">
    <name type="scientific">Catenovulum adriaticum</name>
    <dbReference type="NCBI Taxonomy" id="2984846"/>
    <lineage>
        <taxon>Bacteria</taxon>
        <taxon>Pseudomonadati</taxon>
        <taxon>Pseudomonadota</taxon>
        <taxon>Gammaproteobacteria</taxon>
        <taxon>Alteromonadales</taxon>
        <taxon>Alteromonadaceae</taxon>
        <taxon>Catenovulum</taxon>
    </lineage>
</organism>
<dbReference type="EMBL" id="CP109965">
    <property type="protein sequence ID" value="WAJ69340.1"/>
    <property type="molecule type" value="Genomic_DNA"/>
</dbReference>
<feature type="domain" description="THIF-type NAD/FAD binding fold" evidence="1">
    <location>
        <begin position="11"/>
        <end position="245"/>
    </location>
</feature>
<dbReference type="Pfam" id="PF00899">
    <property type="entry name" value="ThiF"/>
    <property type="match status" value="1"/>
</dbReference>
<dbReference type="InterPro" id="IPR035985">
    <property type="entry name" value="Ubiquitin-activating_enz"/>
</dbReference>
<dbReference type="Gene3D" id="3.40.50.720">
    <property type="entry name" value="NAD(P)-binding Rossmann-like Domain"/>
    <property type="match status" value="1"/>
</dbReference>
<dbReference type="Proteomes" id="UP001163726">
    <property type="component" value="Chromosome"/>
</dbReference>
<reference evidence="2" key="1">
    <citation type="submission" date="2022-10" db="EMBL/GenBank/DDBJ databases">
        <title>Catenovulum adriacola sp. nov. isolated in the Harbour of Susak.</title>
        <authorList>
            <person name="Schoch T."/>
            <person name="Reich S.J."/>
            <person name="Stoeferle S."/>
            <person name="Flaiz M."/>
            <person name="Kazda M."/>
            <person name="Riedel C.U."/>
            <person name="Duerre P."/>
        </authorList>
    </citation>
    <scope>NUCLEOTIDE SEQUENCE</scope>
    <source>
        <strain evidence="2">TS8</strain>
    </source>
</reference>
<dbReference type="CDD" id="cd00757">
    <property type="entry name" value="ThiF_MoeB_HesA_family"/>
    <property type="match status" value="1"/>
</dbReference>
<dbReference type="InterPro" id="IPR045886">
    <property type="entry name" value="ThiF/MoeB/HesA"/>
</dbReference>
<gene>
    <name evidence="2" type="ORF">OLW01_09095</name>
</gene>
<name>A0ABY7ALJ6_9ALTE</name>
<dbReference type="RefSeq" id="WP_268073552.1">
    <property type="nucleotide sequence ID" value="NZ_CP109965.1"/>
</dbReference>
<keyword evidence="3" id="KW-1185">Reference proteome</keyword>
<evidence type="ECO:0000313" key="3">
    <source>
        <dbReference type="Proteomes" id="UP001163726"/>
    </source>
</evidence>
<dbReference type="PANTHER" id="PTHR10953">
    <property type="entry name" value="UBIQUITIN-ACTIVATING ENZYME E1"/>
    <property type="match status" value="1"/>
</dbReference>
<evidence type="ECO:0000259" key="1">
    <source>
        <dbReference type="Pfam" id="PF00899"/>
    </source>
</evidence>
<dbReference type="NCBIfam" id="NF004281">
    <property type="entry name" value="PRK05690.1"/>
    <property type="match status" value="1"/>
</dbReference>
<dbReference type="SUPFAM" id="SSF69572">
    <property type="entry name" value="Activating enzymes of the ubiquitin-like proteins"/>
    <property type="match status" value="1"/>
</dbReference>
<sequence length="252" mass="27279">MPLSVQEELRYSRHLLLDKIGKAGQLRLKQARVVIVGAGGLGCPAALYLAASGVGTLTLIDPDTIEISNLQRQILYKTNHVKRGKTEIAANQLQALNPEIKILAIGKPVEQCDFEGLLDSADMVLDCTDNASSRYFINQACQQNKIPLISGAAIRGEGQLMVFDFENNSSPCYQCVYPDLAEETLNCSNAGVLAPVLGLMGSMQALEAIKLITQGASNQTNKLLCFDAWQMSFHQFGLTADDNCRICGSKIG</sequence>
<dbReference type="InterPro" id="IPR000594">
    <property type="entry name" value="ThiF_NAD_FAD-bd"/>
</dbReference>